<evidence type="ECO:0000313" key="1">
    <source>
        <dbReference type="EMBL" id="MDA2809930.1"/>
    </source>
</evidence>
<organism evidence="1 2">
    <name type="scientific">Nocardiopsis endophytica</name>
    <dbReference type="NCBI Taxonomy" id="3018445"/>
    <lineage>
        <taxon>Bacteria</taxon>
        <taxon>Bacillati</taxon>
        <taxon>Actinomycetota</taxon>
        <taxon>Actinomycetes</taxon>
        <taxon>Streptosporangiales</taxon>
        <taxon>Nocardiopsidaceae</taxon>
        <taxon>Nocardiopsis</taxon>
    </lineage>
</organism>
<dbReference type="Proteomes" id="UP001527866">
    <property type="component" value="Unassembled WGS sequence"/>
</dbReference>
<dbReference type="RefSeq" id="WP_270683825.1">
    <property type="nucleotide sequence ID" value="NZ_JAQFWQ010000008.1"/>
</dbReference>
<evidence type="ECO:0000313" key="2">
    <source>
        <dbReference type="Proteomes" id="UP001527866"/>
    </source>
</evidence>
<dbReference type="EMBL" id="JAQFWQ010000008">
    <property type="protein sequence ID" value="MDA2809930.1"/>
    <property type="molecule type" value="Genomic_DNA"/>
</dbReference>
<comment type="caution">
    <text evidence="1">The sequence shown here is derived from an EMBL/GenBank/DDBJ whole genome shotgun (WGS) entry which is preliminary data.</text>
</comment>
<sequence length="123" mass="13187">MSGWDIARVKSASDRYKALHVAHRPHPELPGRVESVIAPTASMLRDALRVHGELDELRRVYGADWVFGADTLMPNGVIRWVWAAPRAPGQPGLRPVPSPAVLKALLAEAAGQPALTGGEVSPT</sequence>
<keyword evidence="2" id="KW-1185">Reference proteome</keyword>
<gene>
    <name evidence="1" type="ORF">O4J56_04710</name>
</gene>
<protein>
    <submittedName>
        <fullName evidence="1">Uncharacterized protein</fullName>
    </submittedName>
</protein>
<reference evidence="1 2" key="1">
    <citation type="submission" date="2023-01" db="EMBL/GenBank/DDBJ databases">
        <title>Draft genome sequence of Nocardiopsis sp. RSe5-2 isolated from halophytes.</title>
        <authorList>
            <person name="Duangmal K."/>
            <person name="Chantavorakit T."/>
        </authorList>
    </citation>
    <scope>NUCLEOTIDE SEQUENCE [LARGE SCALE GENOMIC DNA]</scope>
    <source>
        <strain evidence="1 2">RSe5-2</strain>
    </source>
</reference>
<name>A0ABT4U0C8_9ACTN</name>
<proteinExistence type="predicted"/>
<accession>A0ABT4U0C8</accession>